<dbReference type="PROSITE" id="PS00108">
    <property type="entry name" value="PROTEIN_KINASE_ST"/>
    <property type="match status" value="1"/>
</dbReference>
<dbReference type="Gene3D" id="3.30.200.20">
    <property type="entry name" value="Phosphorylase Kinase, domain 1"/>
    <property type="match status" value="1"/>
</dbReference>
<dbReference type="EMBL" id="KV424120">
    <property type="protein sequence ID" value="KZT51202.1"/>
    <property type="molecule type" value="Genomic_DNA"/>
</dbReference>
<comment type="catalytic activity">
    <reaction evidence="8">
        <text>L-threonyl-[protein] + ATP = O-phospho-L-threonyl-[protein] + ADP + H(+)</text>
        <dbReference type="Rhea" id="RHEA:46608"/>
        <dbReference type="Rhea" id="RHEA-COMP:11060"/>
        <dbReference type="Rhea" id="RHEA-COMP:11605"/>
        <dbReference type="ChEBI" id="CHEBI:15378"/>
        <dbReference type="ChEBI" id="CHEBI:30013"/>
        <dbReference type="ChEBI" id="CHEBI:30616"/>
        <dbReference type="ChEBI" id="CHEBI:61977"/>
        <dbReference type="ChEBI" id="CHEBI:456216"/>
        <dbReference type="EC" id="2.7.11.1"/>
    </reaction>
</comment>
<keyword evidence="5 13" id="KW-0418">Kinase</keyword>
<dbReference type="AlphaFoldDB" id="A0A165CQI2"/>
<comment type="similarity">
    <text evidence="7">Belongs to the protein kinase superfamily. Ser/Thr protein kinase family. GCN2 subfamily.</text>
</comment>
<dbReference type="InterPro" id="IPR011009">
    <property type="entry name" value="Kinase-like_dom_sf"/>
</dbReference>
<keyword evidence="2" id="KW-0723">Serine/threonine-protein kinase</keyword>
<dbReference type="GO" id="GO:0005737">
    <property type="term" value="C:cytoplasm"/>
    <property type="evidence" value="ECO:0007669"/>
    <property type="project" value="TreeGrafter"/>
</dbReference>
<evidence type="ECO:0000256" key="11">
    <source>
        <dbReference type="SAM" id="MobiDB-lite"/>
    </source>
</evidence>
<evidence type="ECO:0000256" key="8">
    <source>
        <dbReference type="ARBA" id="ARBA00047899"/>
    </source>
</evidence>
<dbReference type="InParanoid" id="A0A165CQI2"/>
<dbReference type="GO" id="GO:0004674">
    <property type="term" value="F:protein serine/threonine kinase activity"/>
    <property type="evidence" value="ECO:0007669"/>
    <property type="project" value="UniProtKB-KW"/>
</dbReference>
<keyword evidence="4 10" id="KW-0547">Nucleotide-binding</keyword>
<dbReference type="FunFam" id="3.30.200.20:FF:000306">
    <property type="entry name" value="IKS protein kinase"/>
    <property type="match status" value="1"/>
</dbReference>
<dbReference type="Proteomes" id="UP000076842">
    <property type="component" value="Unassembled WGS sequence"/>
</dbReference>
<gene>
    <name evidence="13" type="ORF">CALCODRAFT_488108</name>
</gene>
<sequence>MASEASEQPGTPPNALVAIPNAIWRPILQSDGQVVLYNPLSHAVTITELPDVNYDEVDMPELCPVCHQPIPHNATSTEEDTPRRASNYFHLLAMTNETYSTPGSPSRSGRQFGEETLAEGYYESFFREERRLGMGANGTVFLCQHMLDGNPLGYFAVKKIAVGRSHSYLLRTLREVRLLETLRHPNIVTYHHAWLESFQFSSFGERVPTLFVLMQYADAGSLDTLLAMRQGITDDSPASSNSSIPESHSGKIRNLKARRQREIQRGKMAVHLLSPDEIEKLFQDVVEGLNFLHERSILHLDLKPANVLLTDDPKSSTPRALLSDFGNSQDVLDSKRERSGETGTLEFMAPELIKPPYIPASKAADLWSLGMILHSMIFFRSPYSQVGDVDELESEVLAYPGFMATEEMEEACAVRGIPSYLLRLLEGLLTREPLMRPSTDQILSAIQATKLARPKRPRRMSSDEARAARRSPPSMRNPRRLEAPRALENNSGEQTPLDEVDGMPVFEDITPSSPPPVIKRRRVRFRPPRVTRTQARKATQALKVFVLVAKIVTFPALCPWVRLDSWQGFLMVGLAAADILSDNLTASTILLGVHTGLLTFWRIRYRLVTIT</sequence>
<evidence type="ECO:0000256" key="2">
    <source>
        <dbReference type="ARBA" id="ARBA00022527"/>
    </source>
</evidence>
<reference evidence="13 14" key="1">
    <citation type="journal article" date="2016" name="Mol. Biol. Evol.">
        <title>Comparative Genomics of Early-Diverging Mushroom-Forming Fungi Provides Insights into the Origins of Lignocellulose Decay Capabilities.</title>
        <authorList>
            <person name="Nagy L.G."/>
            <person name="Riley R."/>
            <person name="Tritt A."/>
            <person name="Adam C."/>
            <person name="Daum C."/>
            <person name="Floudas D."/>
            <person name="Sun H."/>
            <person name="Yadav J.S."/>
            <person name="Pangilinan J."/>
            <person name="Larsson K.H."/>
            <person name="Matsuura K."/>
            <person name="Barry K."/>
            <person name="Labutti K."/>
            <person name="Kuo R."/>
            <person name="Ohm R.A."/>
            <person name="Bhattacharya S.S."/>
            <person name="Shirouzu T."/>
            <person name="Yoshinaga Y."/>
            <person name="Martin F.M."/>
            <person name="Grigoriev I.V."/>
            <person name="Hibbett D.S."/>
        </authorList>
    </citation>
    <scope>NUCLEOTIDE SEQUENCE [LARGE SCALE GENOMIC DNA]</scope>
    <source>
        <strain evidence="13 14">HHB12733</strain>
    </source>
</reference>
<dbReference type="EC" id="2.7.11.1" evidence="1"/>
<keyword evidence="3" id="KW-0808">Transferase</keyword>
<dbReference type="InterPro" id="IPR000719">
    <property type="entry name" value="Prot_kinase_dom"/>
</dbReference>
<evidence type="ECO:0000259" key="12">
    <source>
        <dbReference type="PROSITE" id="PS50011"/>
    </source>
</evidence>
<feature type="compositionally biased region" description="Low complexity" evidence="11">
    <location>
        <begin position="236"/>
        <end position="247"/>
    </location>
</feature>
<evidence type="ECO:0000256" key="10">
    <source>
        <dbReference type="PROSITE-ProRule" id="PRU10141"/>
    </source>
</evidence>
<evidence type="ECO:0000256" key="6">
    <source>
        <dbReference type="ARBA" id="ARBA00022840"/>
    </source>
</evidence>
<evidence type="ECO:0000256" key="3">
    <source>
        <dbReference type="ARBA" id="ARBA00022679"/>
    </source>
</evidence>
<accession>A0A165CQI2</accession>
<dbReference type="SUPFAM" id="SSF56112">
    <property type="entry name" value="Protein kinase-like (PK-like)"/>
    <property type="match status" value="1"/>
</dbReference>
<protein>
    <recommendedName>
        <fullName evidence="1">non-specific serine/threonine protein kinase</fullName>
        <ecNumber evidence="1">2.7.11.1</ecNumber>
    </recommendedName>
</protein>
<dbReference type="STRING" id="1353952.A0A165CQI2"/>
<dbReference type="InterPro" id="IPR050339">
    <property type="entry name" value="CC_SR_Kinase"/>
</dbReference>
<dbReference type="PANTHER" id="PTHR11042">
    <property type="entry name" value="EUKARYOTIC TRANSLATION INITIATION FACTOR 2-ALPHA KINASE EIF2-ALPHA KINASE -RELATED"/>
    <property type="match status" value="1"/>
</dbReference>
<dbReference type="OrthoDB" id="1405469at2759"/>
<dbReference type="InterPro" id="IPR017441">
    <property type="entry name" value="Protein_kinase_ATP_BS"/>
</dbReference>
<evidence type="ECO:0000256" key="4">
    <source>
        <dbReference type="ARBA" id="ARBA00022741"/>
    </source>
</evidence>
<feature type="region of interest" description="Disordered" evidence="11">
    <location>
        <begin position="450"/>
        <end position="500"/>
    </location>
</feature>
<evidence type="ECO:0000256" key="9">
    <source>
        <dbReference type="ARBA" id="ARBA00048679"/>
    </source>
</evidence>
<dbReference type="GO" id="GO:0005524">
    <property type="term" value="F:ATP binding"/>
    <property type="evidence" value="ECO:0007669"/>
    <property type="project" value="UniProtKB-UniRule"/>
</dbReference>
<dbReference type="SMART" id="SM00220">
    <property type="entry name" value="S_TKc"/>
    <property type="match status" value="1"/>
</dbReference>
<dbReference type="PANTHER" id="PTHR11042:SF138">
    <property type="entry name" value="SERINE_THREONINE-PROTEIN KINASE IKS1-RELATED"/>
    <property type="match status" value="1"/>
</dbReference>
<evidence type="ECO:0000256" key="1">
    <source>
        <dbReference type="ARBA" id="ARBA00012513"/>
    </source>
</evidence>
<dbReference type="Pfam" id="PF00069">
    <property type="entry name" value="Pkinase"/>
    <property type="match status" value="2"/>
</dbReference>
<keyword evidence="14" id="KW-1185">Reference proteome</keyword>
<dbReference type="CDD" id="cd00180">
    <property type="entry name" value="PKc"/>
    <property type="match status" value="1"/>
</dbReference>
<evidence type="ECO:0000256" key="7">
    <source>
        <dbReference type="ARBA" id="ARBA00037982"/>
    </source>
</evidence>
<dbReference type="GO" id="GO:0005634">
    <property type="term" value="C:nucleus"/>
    <property type="evidence" value="ECO:0007669"/>
    <property type="project" value="TreeGrafter"/>
</dbReference>
<dbReference type="PROSITE" id="PS00107">
    <property type="entry name" value="PROTEIN_KINASE_ATP"/>
    <property type="match status" value="1"/>
</dbReference>
<feature type="domain" description="Protein kinase" evidence="12">
    <location>
        <begin position="126"/>
        <end position="451"/>
    </location>
</feature>
<dbReference type="Gene3D" id="1.10.510.10">
    <property type="entry name" value="Transferase(Phosphotransferase) domain 1"/>
    <property type="match status" value="1"/>
</dbReference>
<evidence type="ECO:0000313" key="13">
    <source>
        <dbReference type="EMBL" id="KZT51202.1"/>
    </source>
</evidence>
<evidence type="ECO:0000313" key="14">
    <source>
        <dbReference type="Proteomes" id="UP000076842"/>
    </source>
</evidence>
<keyword evidence="6 10" id="KW-0067">ATP-binding</keyword>
<feature type="binding site" evidence="10">
    <location>
        <position position="159"/>
    </location>
    <ligand>
        <name>ATP</name>
        <dbReference type="ChEBI" id="CHEBI:30616"/>
    </ligand>
</feature>
<dbReference type="PROSITE" id="PS50011">
    <property type="entry name" value="PROTEIN_KINASE_DOM"/>
    <property type="match status" value="1"/>
</dbReference>
<evidence type="ECO:0000256" key="5">
    <source>
        <dbReference type="ARBA" id="ARBA00022777"/>
    </source>
</evidence>
<feature type="region of interest" description="Disordered" evidence="11">
    <location>
        <begin position="234"/>
        <end position="253"/>
    </location>
</feature>
<dbReference type="InterPro" id="IPR008271">
    <property type="entry name" value="Ser/Thr_kinase_AS"/>
</dbReference>
<proteinExistence type="inferred from homology"/>
<organism evidence="13 14">
    <name type="scientific">Calocera cornea HHB12733</name>
    <dbReference type="NCBI Taxonomy" id="1353952"/>
    <lineage>
        <taxon>Eukaryota</taxon>
        <taxon>Fungi</taxon>
        <taxon>Dikarya</taxon>
        <taxon>Basidiomycota</taxon>
        <taxon>Agaricomycotina</taxon>
        <taxon>Dacrymycetes</taxon>
        <taxon>Dacrymycetales</taxon>
        <taxon>Dacrymycetaceae</taxon>
        <taxon>Calocera</taxon>
    </lineage>
</organism>
<comment type="catalytic activity">
    <reaction evidence="9">
        <text>L-seryl-[protein] + ATP = O-phospho-L-seryl-[protein] + ADP + H(+)</text>
        <dbReference type="Rhea" id="RHEA:17989"/>
        <dbReference type="Rhea" id="RHEA-COMP:9863"/>
        <dbReference type="Rhea" id="RHEA-COMP:11604"/>
        <dbReference type="ChEBI" id="CHEBI:15378"/>
        <dbReference type="ChEBI" id="CHEBI:29999"/>
        <dbReference type="ChEBI" id="CHEBI:30616"/>
        <dbReference type="ChEBI" id="CHEBI:83421"/>
        <dbReference type="ChEBI" id="CHEBI:456216"/>
        <dbReference type="EC" id="2.7.11.1"/>
    </reaction>
</comment>
<name>A0A165CQI2_9BASI</name>